<sequence length="98" mass="11054">MLLRHIGDYSRALSTDSITRYTHSLADLMDLPAGNTRPKTRALGPTMATAAGAPPSEIVSQAFWPNYYMFETYYLPYRSSYSNLTESVLHLEPHNMIP</sequence>
<keyword evidence="2" id="KW-1185">Reference proteome</keyword>
<evidence type="ECO:0000313" key="2">
    <source>
        <dbReference type="Proteomes" id="UP000187283"/>
    </source>
</evidence>
<gene>
    <name evidence="1" type="ORF">AYI70_g3264</name>
</gene>
<comment type="caution">
    <text evidence="1">The sequence shown here is derived from an EMBL/GenBank/DDBJ whole genome shotgun (WGS) entry which is preliminary data.</text>
</comment>
<name>A0A1R1Y478_9FUNG</name>
<dbReference type="EMBL" id="LSSN01000918">
    <property type="protein sequence ID" value="OMJ21772.1"/>
    <property type="molecule type" value="Genomic_DNA"/>
</dbReference>
<proteinExistence type="predicted"/>
<protein>
    <submittedName>
        <fullName evidence="1">Uncharacterized protein</fullName>
    </submittedName>
</protein>
<dbReference type="OrthoDB" id="2400069at2759"/>
<dbReference type="AlphaFoldDB" id="A0A1R1Y478"/>
<dbReference type="Proteomes" id="UP000187283">
    <property type="component" value="Unassembled WGS sequence"/>
</dbReference>
<reference evidence="1 2" key="1">
    <citation type="submission" date="2017-01" db="EMBL/GenBank/DDBJ databases">
        <authorList>
            <person name="Mah S.A."/>
            <person name="Swanson W.J."/>
            <person name="Moy G.W."/>
            <person name="Vacquier V.D."/>
        </authorList>
    </citation>
    <scope>NUCLEOTIDE SEQUENCE [LARGE SCALE GENOMIC DNA]</scope>
    <source>
        <strain evidence="1 2">GSMNP</strain>
    </source>
</reference>
<accession>A0A1R1Y478</accession>
<organism evidence="1 2">
    <name type="scientific">Smittium culicis</name>
    <dbReference type="NCBI Taxonomy" id="133412"/>
    <lineage>
        <taxon>Eukaryota</taxon>
        <taxon>Fungi</taxon>
        <taxon>Fungi incertae sedis</taxon>
        <taxon>Zoopagomycota</taxon>
        <taxon>Kickxellomycotina</taxon>
        <taxon>Harpellomycetes</taxon>
        <taxon>Harpellales</taxon>
        <taxon>Legeriomycetaceae</taxon>
        <taxon>Smittium</taxon>
    </lineage>
</organism>
<evidence type="ECO:0000313" key="1">
    <source>
        <dbReference type="EMBL" id="OMJ21772.1"/>
    </source>
</evidence>